<proteinExistence type="predicted"/>
<accession>A0ABV5UN75</accession>
<dbReference type="Proteomes" id="UP001589536">
    <property type="component" value="Unassembled WGS sequence"/>
</dbReference>
<dbReference type="RefSeq" id="WP_376954191.1">
    <property type="nucleotide sequence ID" value="NZ_JBHMBH010000019.1"/>
</dbReference>
<feature type="region of interest" description="Disordered" evidence="1">
    <location>
        <begin position="307"/>
        <end position="329"/>
    </location>
</feature>
<name>A0ABV5UN75_9MICC</name>
<evidence type="ECO:0000313" key="3">
    <source>
        <dbReference type="Proteomes" id="UP001589536"/>
    </source>
</evidence>
<protein>
    <submittedName>
        <fullName evidence="2">Uncharacterized protein</fullName>
    </submittedName>
</protein>
<organism evidence="2 3">
    <name type="scientific">Arthrobacter methylotrophus</name>
    <dbReference type="NCBI Taxonomy" id="121291"/>
    <lineage>
        <taxon>Bacteria</taxon>
        <taxon>Bacillati</taxon>
        <taxon>Actinomycetota</taxon>
        <taxon>Actinomycetes</taxon>
        <taxon>Micrococcales</taxon>
        <taxon>Micrococcaceae</taxon>
        <taxon>Arthrobacter</taxon>
    </lineage>
</organism>
<dbReference type="SUPFAM" id="SSF82171">
    <property type="entry name" value="DPP6 N-terminal domain-like"/>
    <property type="match status" value="1"/>
</dbReference>
<keyword evidence="3" id="KW-1185">Reference proteome</keyword>
<reference evidence="2 3" key="1">
    <citation type="submission" date="2024-09" db="EMBL/GenBank/DDBJ databases">
        <authorList>
            <person name="Sun Q."/>
            <person name="Mori K."/>
        </authorList>
    </citation>
    <scope>NUCLEOTIDE SEQUENCE [LARGE SCALE GENOMIC DNA]</scope>
    <source>
        <strain evidence="2 3">JCM 13519</strain>
    </source>
</reference>
<sequence length="329" mass="35460">MSTSALPSQPSVLHGIVVEECLASQVQLHFLDPSTGTELAPVRIFTGTPGFSIEACTPNTVSLVLERIRRNLFSPDLSMLADSQTSEQITHIGYIPQGQAFVDLSPAKGSNYAAKTPSQTHPEFNPVDGRLWFYDETTQHLDSVDPRLGPSSVKQETDPVGGTSSTLDFEFDNAGRPLYTDPSSITTLDGQWMLLNDAAQGWSIVSAPQAHQPDATRQPVQPDSSVKAPGCEPVVFIDNLRFICTGGGTLADRNNIYITALTPDHSGLSQTALLPPSENRVDHVMASPDGKEIAFLSGSTLYVTSSTSQQEPRKVADLQGPDSRLVAWQ</sequence>
<dbReference type="EMBL" id="JBHMBH010000019">
    <property type="protein sequence ID" value="MFB9713969.1"/>
    <property type="molecule type" value="Genomic_DNA"/>
</dbReference>
<feature type="region of interest" description="Disordered" evidence="1">
    <location>
        <begin position="143"/>
        <end position="164"/>
    </location>
</feature>
<evidence type="ECO:0000313" key="2">
    <source>
        <dbReference type="EMBL" id="MFB9713969.1"/>
    </source>
</evidence>
<gene>
    <name evidence="2" type="ORF">ACFFPI_07345</name>
</gene>
<evidence type="ECO:0000256" key="1">
    <source>
        <dbReference type="SAM" id="MobiDB-lite"/>
    </source>
</evidence>
<comment type="caution">
    <text evidence="2">The sequence shown here is derived from an EMBL/GenBank/DDBJ whole genome shotgun (WGS) entry which is preliminary data.</text>
</comment>